<evidence type="ECO:0000313" key="2">
    <source>
        <dbReference type="EMBL" id="GAA2929523.1"/>
    </source>
</evidence>
<dbReference type="Proteomes" id="UP001501102">
    <property type="component" value="Unassembled WGS sequence"/>
</dbReference>
<protein>
    <submittedName>
        <fullName evidence="2">Uncharacterized protein</fullName>
    </submittedName>
</protein>
<keyword evidence="3" id="KW-1185">Reference proteome</keyword>
<feature type="region of interest" description="Disordered" evidence="1">
    <location>
        <begin position="1"/>
        <end position="22"/>
    </location>
</feature>
<dbReference type="Pfam" id="PF19741">
    <property type="entry name" value="DUF6230"/>
    <property type="match status" value="1"/>
</dbReference>
<gene>
    <name evidence="2" type="ORF">GCM10020221_26670</name>
</gene>
<feature type="compositionally biased region" description="Basic residues" evidence="1">
    <location>
        <begin position="1"/>
        <end position="14"/>
    </location>
</feature>
<organism evidence="2 3">
    <name type="scientific">Streptomyces thioluteus</name>
    <dbReference type="NCBI Taxonomy" id="66431"/>
    <lineage>
        <taxon>Bacteria</taxon>
        <taxon>Bacillati</taxon>
        <taxon>Actinomycetota</taxon>
        <taxon>Actinomycetes</taxon>
        <taxon>Kitasatosporales</taxon>
        <taxon>Streptomycetaceae</taxon>
        <taxon>Streptomyces</taxon>
    </lineage>
</organism>
<evidence type="ECO:0000256" key="1">
    <source>
        <dbReference type="SAM" id="MobiDB-lite"/>
    </source>
</evidence>
<comment type="caution">
    <text evidence="2">The sequence shown here is derived from an EMBL/GenBank/DDBJ whole genome shotgun (WGS) entry which is preliminary data.</text>
</comment>
<proteinExistence type="predicted"/>
<dbReference type="InterPro" id="IPR046198">
    <property type="entry name" value="DUF6230"/>
</dbReference>
<evidence type="ECO:0000313" key="3">
    <source>
        <dbReference type="Proteomes" id="UP001501102"/>
    </source>
</evidence>
<name>A0ABN3WWJ9_STRTU</name>
<reference evidence="2 3" key="1">
    <citation type="journal article" date="2019" name="Int. J. Syst. Evol. Microbiol.">
        <title>The Global Catalogue of Microorganisms (GCM) 10K type strain sequencing project: providing services to taxonomists for standard genome sequencing and annotation.</title>
        <authorList>
            <consortium name="The Broad Institute Genomics Platform"/>
            <consortium name="The Broad Institute Genome Sequencing Center for Infectious Disease"/>
            <person name="Wu L."/>
            <person name="Ma J."/>
        </authorList>
    </citation>
    <scope>NUCLEOTIDE SEQUENCE [LARGE SCALE GENOMIC DNA]</scope>
    <source>
        <strain evidence="2 3">JCM 4087</strain>
    </source>
</reference>
<dbReference type="EMBL" id="BAAAXZ010000102">
    <property type="protein sequence ID" value="GAA2929523.1"/>
    <property type="molecule type" value="Genomic_DNA"/>
</dbReference>
<accession>A0ABN3WWJ9</accession>
<sequence length="75" mass="8497">MCRWTTRPRGRARPRATTTSPVSFAQQADKVTFTDAKQRAWATTAGTFTLKGLKMDIKFGKNECFDPKDIKKVDD</sequence>